<feature type="transmembrane region" description="Helical" evidence="1">
    <location>
        <begin position="81"/>
        <end position="103"/>
    </location>
</feature>
<name>A0ABR7D8S7_9CLOT</name>
<evidence type="ECO:0000313" key="3">
    <source>
        <dbReference type="Proteomes" id="UP000596929"/>
    </source>
</evidence>
<accession>A0ABR7D8S7</accession>
<feature type="transmembrane region" description="Helical" evidence="1">
    <location>
        <begin position="179"/>
        <end position="196"/>
    </location>
</feature>
<feature type="transmembrane region" description="Helical" evidence="1">
    <location>
        <begin position="208"/>
        <end position="230"/>
    </location>
</feature>
<proteinExistence type="predicted"/>
<keyword evidence="1" id="KW-0472">Membrane</keyword>
<comment type="caution">
    <text evidence="2">The sequence shown here is derived from an EMBL/GenBank/DDBJ whole genome shotgun (WGS) entry which is preliminary data.</text>
</comment>
<sequence length="238" mass="26637">MNKSLKIAKINTNDMIKPIIIFYCIVVASLILNLALVNSNIHLMTKELELATAIFLFVCGLNSFKENFYFAQGNNISRKSFVKGVIGSIFPIAIVMSIIDIVINRVVNIFTEMPTIYDMICGSYASIDLLNNSTAWVQDNSILVIFNSVLICFILYCLAYVLGLAISMLYFRCNTIMKILVSVIGIMILNLLSFVFDTPIFETQFGNFYIGLLSDIGIFIFLVGIIFLLVKNAEVKGK</sequence>
<keyword evidence="1" id="KW-0812">Transmembrane</keyword>
<dbReference type="Proteomes" id="UP000596929">
    <property type="component" value="Unassembled WGS sequence"/>
</dbReference>
<evidence type="ECO:0000256" key="1">
    <source>
        <dbReference type="SAM" id="Phobius"/>
    </source>
</evidence>
<evidence type="ECO:0000313" key="2">
    <source>
        <dbReference type="EMBL" id="MBC5627727.1"/>
    </source>
</evidence>
<keyword evidence="3" id="KW-1185">Reference proteome</keyword>
<organism evidence="2 3">
    <name type="scientific">Clostridium hominis</name>
    <dbReference type="NCBI Taxonomy" id="2763036"/>
    <lineage>
        <taxon>Bacteria</taxon>
        <taxon>Bacillati</taxon>
        <taxon>Bacillota</taxon>
        <taxon>Clostridia</taxon>
        <taxon>Eubacteriales</taxon>
        <taxon>Clostridiaceae</taxon>
        <taxon>Clostridium</taxon>
    </lineage>
</organism>
<gene>
    <name evidence="2" type="ORF">H8S20_02360</name>
</gene>
<dbReference type="RefSeq" id="WP_051986960.1">
    <property type="nucleotide sequence ID" value="NZ_JACOOO010000004.1"/>
</dbReference>
<feature type="transmembrane region" description="Helical" evidence="1">
    <location>
        <begin position="142"/>
        <end position="167"/>
    </location>
</feature>
<protein>
    <recommendedName>
        <fullName evidence="4">ABC-2 family transporter protein</fullName>
    </recommendedName>
</protein>
<feature type="transmembrane region" description="Helical" evidence="1">
    <location>
        <begin position="20"/>
        <end position="38"/>
    </location>
</feature>
<evidence type="ECO:0008006" key="4">
    <source>
        <dbReference type="Google" id="ProtNLM"/>
    </source>
</evidence>
<reference evidence="2 3" key="1">
    <citation type="submission" date="2020-08" db="EMBL/GenBank/DDBJ databases">
        <title>Genome public.</title>
        <authorList>
            <person name="Liu C."/>
            <person name="Sun Q."/>
        </authorList>
    </citation>
    <scope>NUCLEOTIDE SEQUENCE [LARGE SCALE GENOMIC DNA]</scope>
    <source>
        <strain evidence="2 3">NSJ-6</strain>
    </source>
</reference>
<dbReference type="EMBL" id="JACOOO010000004">
    <property type="protein sequence ID" value="MBC5627727.1"/>
    <property type="molecule type" value="Genomic_DNA"/>
</dbReference>
<keyword evidence="1" id="KW-1133">Transmembrane helix</keyword>